<evidence type="ECO:0000256" key="7">
    <source>
        <dbReference type="ARBA" id="ARBA00022989"/>
    </source>
</evidence>
<organism evidence="11 12">
    <name type="scientific">Natronincola ferrireducens</name>
    <dbReference type="NCBI Taxonomy" id="393762"/>
    <lineage>
        <taxon>Bacteria</taxon>
        <taxon>Bacillati</taxon>
        <taxon>Bacillota</taxon>
        <taxon>Clostridia</taxon>
        <taxon>Peptostreptococcales</taxon>
        <taxon>Natronincolaceae</taxon>
        <taxon>Natronincola</taxon>
    </lineage>
</organism>
<keyword evidence="7 10" id="KW-1133">Transmembrane helix</keyword>
<dbReference type="Gene3D" id="1.10.3470.10">
    <property type="entry name" value="ABC transporter involved in vitamin B12 uptake, BtuC"/>
    <property type="match status" value="1"/>
</dbReference>
<dbReference type="PANTHER" id="PTHR30472">
    <property type="entry name" value="FERRIC ENTEROBACTIN TRANSPORT SYSTEM PERMEASE PROTEIN"/>
    <property type="match status" value="1"/>
</dbReference>
<dbReference type="STRING" id="393762.SAMN05660472_02441"/>
<dbReference type="GO" id="GO:0005886">
    <property type="term" value="C:plasma membrane"/>
    <property type="evidence" value="ECO:0007669"/>
    <property type="project" value="UniProtKB-SubCell"/>
</dbReference>
<name>A0A1G9GJ30_9FIRM</name>
<keyword evidence="8" id="KW-0408">Iron</keyword>
<evidence type="ECO:0000256" key="4">
    <source>
        <dbReference type="ARBA" id="ARBA00022475"/>
    </source>
</evidence>
<keyword evidence="5" id="KW-0406">Ion transport</keyword>
<evidence type="ECO:0000256" key="9">
    <source>
        <dbReference type="ARBA" id="ARBA00023136"/>
    </source>
</evidence>
<dbReference type="AlphaFoldDB" id="A0A1G9GJ30"/>
<feature type="transmembrane region" description="Helical" evidence="10">
    <location>
        <begin position="39"/>
        <end position="59"/>
    </location>
</feature>
<keyword evidence="3" id="KW-0813">Transport</keyword>
<feature type="transmembrane region" description="Helical" evidence="10">
    <location>
        <begin position="225"/>
        <end position="252"/>
    </location>
</feature>
<comment type="similarity">
    <text evidence="2">Belongs to the binding-protein-dependent transport system permease family. FecCD subfamily.</text>
</comment>
<feature type="transmembrane region" description="Helical" evidence="10">
    <location>
        <begin position="7"/>
        <end position="27"/>
    </location>
</feature>
<evidence type="ECO:0000256" key="2">
    <source>
        <dbReference type="ARBA" id="ARBA00007935"/>
    </source>
</evidence>
<keyword evidence="9 10" id="KW-0472">Membrane</keyword>
<reference evidence="11 12" key="1">
    <citation type="submission" date="2016-10" db="EMBL/GenBank/DDBJ databases">
        <authorList>
            <person name="de Groot N.N."/>
        </authorList>
    </citation>
    <scope>NUCLEOTIDE SEQUENCE [LARGE SCALE GENOMIC DNA]</scope>
    <source>
        <strain evidence="11 12">DSM 18346</strain>
    </source>
</reference>
<dbReference type="GO" id="GO:0033214">
    <property type="term" value="P:siderophore-iron import into cell"/>
    <property type="evidence" value="ECO:0007669"/>
    <property type="project" value="TreeGrafter"/>
</dbReference>
<dbReference type="Proteomes" id="UP000198718">
    <property type="component" value="Unassembled WGS sequence"/>
</dbReference>
<gene>
    <name evidence="11" type="ORF">SAMN05660472_02441</name>
</gene>
<feature type="transmembrane region" description="Helical" evidence="10">
    <location>
        <begin position="175"/>
        <end position="197"/>
    </location>
</feature>
<protein>
    <submittedName>
        <fullName evidence="11">Iron complex transport system permease protein</fullName>
    </submittedName>
</protein>
<proteinExistence type="inferred from homology"/>
<accession>A0A1G9GJ30</accession>
<dbReference type="GO" id="GO:0022857">
    <property type="term" value="F:transmembrane transporter activity"/>
    <property type="evidence" value="ECO:0007669"/>
    <property type="project" value="InterPro"/>
</dbReference>
<dbReference type="SUPFAM" id="SSF81345">
    <property type="entry name" value="ABC transporter involved in vitamin B12 uptake, BtuC"/>
    <property type="match status" value="1"/>
</dbReference>
<feature type="transmembrane region" description="Helical" evidence="10">
    <location>
        <begin position="130"/>
        <end position="155"/>
    </location>
</feature>
<evidence type="ECO:0000256" key="8">
    <source>
        <dbReference type="ARBA" id="ARBA00023004"/>
    </source>
</evidence>
<dbReference type="RefSeq" id="WP_090553970.1">
    <property type="nucleotide sequence ID" value="NZ_FNFP01000006.1"/>
</dbReference>
<dbReference type="InterPro" id="IPR000522">
    <property type="entry name" value="ABC_transptr_permease_BtuC"/>
</dbReference>
<evidence type="ECO:0000256" key="1">
    <source>
        <dbReference type="ARBA" id="ARBA00004651"/>
    </source>
</evidence>
<evidence type="ECO:0000313" key="12">
    <source>
        <dbReference type="Proteomes" id="UP000198718"/>
    </source>
</evidence>
<keyword evidence="5" id="KW-0410">Iron transport</keyword>
<comment type="subcellular location">
    <subcellularLocation>
        <location evidence="1">Cell membrane</location>
        <topology evidence="1">Multi-pass membrane protein</topology>
    </subcellularLocation>
</comment>
<evidence type="ECO:0000256" key="6">
    <source>
        <dbReference type="ARBA" id="ARBA00022692"/>
    </source>
</evidence>
<dbReference type="CDD" id="cd06550">
    <property type="entry name" value="TM_ABC_iron-siderophores_like"/>
    <property type="match status" value="1"/>
</dbReference>
<dbReference type="PANTHER" id="PTHR30472:SF19">
    <property type="entry name" value="PETROBACTIN IMPORT SYSTEM PERMEASE PROTEIN YCLO"/>
    <property type="match status" value="1"/>
</dbReference>
<evidence type="ECO:0000256" key="5">
    <source>
        <dbReference type="ARBA" id="ARBA00022496"/>
    </source>
</evidence>
<feature type="transmembrane region" description="Helical" evidence="10">
    <location>
        <begin position="264"/>
        <end position="283"/>
    </location>
</feature>
<dbReference type="FunFam" id="1.10.3470.10:FF:000004">
    <property type="entry name" value="Iron compound ABC transporter, permease"/>
    <property type="match status" value="1"/>
</dbReference>
<feature type="transmembrane region" description="Helical" evidence="10">
    <location>
        <begin position="104"/>
        <end position="123"/>
    </location>
</feature>
<dbReference type="InterPro" id="IPR037294">
    <property type="entry name" value="ABC_BtuC-like"/>
</dbReference>
<keyword evidence="12" id="KW-1185">Reference proteome</keyword>
<feature type="transmembrane region" description="Helical" evidence="10">
    <location>
        <begin position="290"/>
        <end position="311"/>
    </location>
</feature>
<evidence type="ECO:0000256" key="10">
    <source>
        <dbReference type="SAM" id="Phobius"/>
    </source>
</evidence>
<feature type="transmembrane region" description="Helical" evidence="10">
    <location>
        <begin position="71"/>
        <end position="92"/>
    </location>
</feature>
<evidence type="ECO:0000313" key="11">
    <source>
        <dbReference type="EMBL" id="SDL00690.1"/>
    </source>
</evidence>
<dbReference type="Pfam" id="PF01032">
    <property type="entry name" value="FecCD"/>
    <property type="match status" value="1"/>
</dbReference>
<dbReference type="OrthoDB" id="9796260at2"/>
<sequence length="315" mass="35375">MSNRKKLLLLGGILLVLTILYLMMGLNSRNWDYALSRRIPKTFAILLTGSVIGFSSLMFQTITNNRILTPSILGLDALYMFVQTIIVFVLGARTLEVINGTYNFILSILVMMFFSAILYKLLFRKEKQSIYFLLLIGMIFSTFFQSIASFMQMLIDPNEFAIVQNRMFASFNSVNTGLLNISGVIFVVLAVYTYPYLKKMDGLSLGRDHAINLGIDYDKVVKRMLVVIVIMVAVATALVGPITFLGLLVVNLARELLDTYKHKYLIVGSMLLSGIALVGGQLLAERIFNYHTPLSVIINLVGGIYFIYLLLKGRK</sequence>
<keyword evidence="4" id="KW-1003">Cell membrane</keyword>
<dbReference type="EMBL" id="FNFP01000006">
    <property type="protein sequence ID" value="SDL00690.1"/>
    <property type="molecule type" value="Genomic_DNA"/>
</dbReference>
<keyword evidence="6 10" id="KW-0812">Transmembrane</keyword>
<evidence type="ECO:0000256" key="3">
    <source>
        <dbReference type="ARBA" id="ARBA00022448"/>
    </source>
</evidence>